<dbReference type="Pfam" id="PF00535">
    <property type="entry name" value="Glycos_transf_2"/>
    <property type="match status" value="1"/>
</dbReference>
<evidence type="ECO:0000313" key="4">
    <source>
        <dbReference type="Proteomes" id="UP001055117"/>
    </source>
</evidence>
<keyword evidence="4" id="KW-1185">Reference proteome</keyword>
<dbReference type="Gene3D" id="3.90.550.10">
    <property type="entry name" value="Spore Coat Polysaccharide Biosynthesis Protein SpsA, Chain A"/>
    <property type="match status" value="1"/>
</dbReference>
<evidence type="ECO:0000256" key="1">
    <source>
        <dbReference type="SAM" id="MobiDB-lite"/>
    </source>
</evidence>
<protein>
    <recommendedName>
        <fullName evidence="2">Glycosyltransferase 2-like domain-containing protein</fullName>
    </recommendedName>
</protein>
<sequence length="581" mass="62555">MARARPPGIVATLARHPQRTLDILWARLTGRRLRARQRLAALVGIDHQLALPAAILDRFPIEREATDEPDLRVLTAPGHTLVAGACRTFADAFAADPSLHALYGDALIQPTPGGPVFPLLRPAFDADYLMAVDWLGPVLALRRTSFLQIAGADAEISAREAVLRIAERYGVGAIGHLPGIASVQIGADVGDAGVRSAARVPSPVRERDRVRDQVFPARSHLSPQPPPGRERGPVGEVETSSPQKEHSLDRRLAILRRHLDRTGRAETELAREPDGVVVVLHPLPDPLPLVSVIVPTRDRVDLLRPCLESLRTQTGWPNLEILVADNDSGAPETRAYFRILEGEGVRIVDCPGPFDFAGMNNAAAALAQGAVLAFVNNDVEAFAPGWLGRMVREALRPEVGAVGAKLLDGAGRIQHGGIVLGTGGLATHAHRHFPGAAPGYGMRLQATHAVSAVTAACLVVEARKFRAVGGFDAEHFAVDFNDVDLCLRLNAAGHRTLVAPGAVLHHHEGASRKRSQEAESRHAREVAAFQMRWGPLLAQDPHYHPAFDPNLSTHARLRAGWFDRPTGPSAVRRSGPSRSPT</sequence>
<evidence type="ECO:0000259" key="2">
    <source>
        <dbReference type="Pfam" id="PF00535"/>
    </source>
</evidence>
<organism evidence="3 4">
    <name type="scientific">Methylobacterium cerastii</name>
    <dbReference type="NCBI Taxonomy" id="932741"/>
    <lineage>
        <taxon>Bacteria</taxon>
        <taxon>Pseudomonadati</taxon>
        <taxon>Pseudomonadota</taxon>
        <taxon>Alphaproteobacteria</taxon>
        <taxon>Hyphomicrobiales</taxon>
        <taxon>Methylobacteriaceae</taxon>
        <taxon>Methylobacterium</taxon>
    </lineage>
</organism>
<proteinExistence type="predicted"/>
<dbReference type="SUPFAM" id="SSF53448">
    <property type="entry name" value="Nucleotide-diphospho-sugar transferases"/>
    <property type="match status" value="1"/>
</dbReference>
<gene>
    <name evidence="3" type="ORF">AFCDBAGC_3670</name>
</gene>
<dbReference type="PANTHER" id="PTHR43179:SF7">
    <property type="entry name" value="RHAMNOSYLTRANSFERASE WBBL"/>
    <property type="match status" value="1"/>
</dbReference>
<accession>A0ABQ4QKL4</accession>
<dbReference type="Proteomes" id="UP001055117">
    <property type="component" value="Unassembled WGS sequence"/>
</dbReference>
<feature type="region of interest" description="Disordered" evidence="1">
    <location>
        <begin position="197"/>
        <end position="250"/>
    </location>
</feature>
<dbReference type="InterPro" id="IPR001173">
    <property type="entry name" value="Glyco_trans_2-like"/>
</dbReference>
<dbReference type="EMBL" id="BPQG01000055">
    <property type="protein sequence ID" value="GJD45793.1"/>
    <property type="molecule type" value="Genomic_DNA"/>
</dbReference>
<evidence type="ECO:0000313" key="3">
    <source>
        <dbReference type="EMBL" id="GJD45793.1"/>
    </source>
</evidence>
<dbReference type="PANTHER" id="PTHR43179">
    <property type="entry name" value="RHAMNOSYLTRANSFERASE WBBL"/>
    <property type="match status" value="1"/>
</dbReference>
<reference evidence="3 4" key="1">
    <citation type="journal article" date="2021" name="Front. Microbiol.">
        <title>Comprehensive Comparative Genomics and Phenotyping of Methylobacterium Species.</title>
        <authorList>
            <person name="Alessa O."/>
            <person name="Ogura Y."/>
            <person name="Fujitani Y."/>
            <person name="Takami H."/>
            <person name="Hayashi T."/>
            <person name="Sahin N."/>
            <person name="Tani A."/>
        </authorList>
    </citation>
    <scope>NUCLEOTIDE SEQUENCE [LARGE SCALE GENOMIC DNA]</scope>
    <source>
        <strain evidence="3 4">DSM 23679</strain>
    </source>
</reference>
<comment type="caution">
    <text evidence="3">The sequence shown here is derived from an EMBL/GenBank/DDBJ whole genome shotgun (WGS) entry which is preliminary data.</text>
</comment>
<feature type="domain" description="Glycosyltransferase 2-like" evidence="2">
    <location>
        <begin position="291"/>
        <end position="403"/>
    </location>
</feature>
<name>A0ABQ4QKL4_9HYPH</name>
<dbReference type="RefSeq" id="WP_238272670.1">
    <property type="nucleotide sequence ID" value="NZ_BPQG01000055.1"/>
</dbReference>
<dbReference type="InterPro" id="IPR029044">
    <property type="entry name" value="Nucleotide-diphossugar_trans"/>
</dbReference>